<dbReference type="EMBL" id="JAPQKN010000007">
    <property type="protein sequence ID" value="KAJ5153407.1"/>
    <property type="molecule type" value="Genomic_DNA"/>
</dbReference>
<feature type="region of interest" description="Disordered" evidence="6">
    <location>
        <begin position="209"/>
        <end position="229"/>
    </location>
</feature>
<evidence type="ECO:0000256" key="4">
    <source>
        <dbReference type="PROSITE-ProRule" id="PRU01343"/>
    </source>
</evidence>
<dbReference type="OrthoDB" id="430051at2759"/>
<dbReference type="PROSITE" id="PS51999">
    <property type="entry name" value="ZF_GRF"/>
    <property type="match status" value="1"/>
</dbReference>
<dbReference type="AlphaFoldDB" id="A0A9W9HQD3"/>
<dbReference type="InterPro" id="IPR010666">
    <property type="entry name" value="Znf_GRF"/>
</dbReference>
<keyword evidence="5" id="KW-0175">Coiled coil</keyword>
<dbReference type="GeneID" id="81431185"/>
<feature type="region of interest" description="Disordered" evidence="6">
    <location>
        <begin position="140"/>
        <end position="165"/>
    </location>
</feature>
<feature type="coiled-coil region" evidence="5">
    <location>
        <begin position="410"/>
        <end position="444"/>
    </location>
</feature>
<evidence type="ECO:0000313" key="9">
    <source>
        <dbReference type="Proteomes" id="UP001149163"/>
    </source>
</evidence>
<feature type="compositionally biased region" description="Basic and acidic residues" evidence="6">
    <location>
        <begin position="360"/>
        <end position="373"/>
    </location>
</feature>
<dbReference type="Pfam" id="PF06839">
    <property type="entry name" value="Zn_ribbon_GRF"/>
    <property type="match status" value="1"/>
</dbReference>
<dbReference type="GO" id="GO:0008270">
    <property type="term" value="F:zinc ion binding"/>
    <property type="evidence" value="ECO:0007669"/>
    <property type="project" value="UniProtKB-KW"/>
</dbReference>
<accession>A0A9W9HQD3</accession>
<evidence type="ECO:0000256" key="5">
    <source>
        <dbReference type="SAM" id="Coils"/>
    </source>
</evidence>
<evidence type="ECO:0000256" key="2">
    <source>
        <dbReference type="ARBA" id="ARBA00022771"/>
    </source>
</evidence>
<sequence>MDVSGPMNNKNLVKRVPDENTMDISEWKPGKVNGPYAEKIAFLQEQLGRGCGLNGGYMVIGPSQGSETKHRFRRTRKLPSVREKEGGMTWGRKGMVGPDKIRVSMATEGRPRTYLSSINPVESYLTSIPRDMRSDDIFKQNGPKVTAHSARPPAARRQTKNGGKNHGRWFYTCAQLPPRKCGFFLWADEAEPREKAVVLSNSRTEIDPLDSFMRTPTKSTLGGPNGLLTPQTERRVIDIPPRQFKSPPKTAKARMMAEDSDEFGWNQDSDDDDEITQALLSSQATEPILSQPIFYPELAVKVPRTPGTTSPGKRKLSEFAFDQSNSTHSEIPTPTSTRASQSSRFPPSSAEVCMTPTPSRNRDLLSSDSKPDESDLFRQASAILETHGVVLPNRAYDQLVQLLNSHDMKLKGVNRARDILRTAMKKKEDEILLLKEKNTNLQAQNEMDRSIINSFNR</sequence>
<gene>
    <name evidence="8" type="ORF">N7482_009885</name>
</gene>
<keyword evidence="9" id="KW-1185">Reference proteome</keyword>
<dbReference type="Proteomes" id="UP001149163">
    <property type="component" value="Unassembled WGS sequence"/>
</dbReference>
<evidence type="ECO:0000256" key="3">
    <source>
        <dbReference type="ARBA" id="ARBA00022833"/>
    </source>
</evidence>
<evidence type="ECO:0000313" key="8">
    <source>
        <dbReference type="EMBL" id="KAJ5153407.1"/>
    </source>
</evidence>
<evidence type="ECO:0000256" key="1">
    <source>
        <dbReference type="ARBA" id="ARBA00022723"/>
    </source>
</evidence>
<feature type="domain" description="GRF-type" evidence="7">
    <location>
        <begin position="146"/>
        <end position="190"/>
    </location>
</feature>
<keyword evidence="3" id="KW-0862">Zinc</keyword>
<evidence type="ECO:0000259" key="7">
    <source>
        <dbReference type="PROSITE" id="PS51999"/>
    </source>
</evidence>
<protein>
    <submittedName>
        <fullName evidence="8">Zinc finger GRF-type</fullName>
    </submittedName>
</protein>
<proteinExistence type="predicted"/>
<organism evidence="8 9">
    <name type="scientific">Penicillium canariense</name>
    <dbReference type="NCBI Taxonomy" id="189055"/>
    <lineage>
        <taxon>Eukaryota</taxon>
        <taxon>Fungi</taxon>
        <taxon>Dikarya</taxon>
        <taxon>Ascomycota</taxon>
        <taxon>Pezizomycotina</taxon>
        <taxon>Eurotiomycetes</taxon>
        <taxon>Eurotiomycetidae</taxon>
        <taxon>Eurotiales</taxon>
        <taxon>Aspergillaceae</taxon>
        <taxon>Penicillium</taxon>
    </lineage>
</organism>
<evidence type="ECO:0000256" key="6">
    <source>
        <dbReference type="SAM" id="MobiDB-lite"/>
    </source>
</evidence>
<feature type="compositionally biased region" description="Polar residues" evidence="6">
    <location>
        <begin position="322"/>
        <end position="346"/>
    </location>
</feature>
<feature type="region of interest" description="Disordered" evidence="6">
    <location>
        <begin position="321"/>
        <end position="373"/>
    </location>
</feature>
<reference evidence="8" key="2">
    <citation type="journal article" date="2023" name="IMA Fungus">
        <title>Comparative genomic study of the Penicillium genus elucidates a diverse pangenome and 15 lateral gene transfer events.</title>
        <authorList>
            <person name="Petersen C."/>
            <person name="Sorensen T."/>
            <person name="Nielsen M.R."/>
            <person name="Sondergaard T.E."/>
            <person name="Sorensen J.L."/>
            <person name="Fitzpatrick D.A."/>
            <person name="Frisvad J.C."/>
            <person name="Nielsen K.L."/>
        </authorList>
    </citation>
    <scope>NUCLEOTIDE SEQUENCE</scope>
    <source>
        <strain evidence="8">IBT 26290</strain>
    </source>
</reference>
<name>A0A9W9HQD3_9EURO</name>
<keyword evidence="2 4" id="KW-0863">Zinc-finger</keyword>
<reference evidence="8" key="1">
    <citation type="submission" date="2022-11" db="EMBL/GenBank/DDBJ databases">
        <authorList>
            <person name="Petersen C."/>
        </authorList>
    </citation>
    <scope>NUCLEOTIDE SEQUENCE</scope>
    <source>
        <strain evidence="8">IBT 26290</strain>
    </source>
</reference>
<comment type="caution">
    <text evidence="8">The sequence shown here is derived from an EMBL/GenBank/DDBJ whole genome shotgun (WGS) entry which is preliminary data.</text>
</comment>
<dbReference type="RefSeq" id="XP_056539715.1">
    <property type="nucleotide sequence ID" value="XM_056692009.1"/>
</dbReference>
<keyword evidence="1" id="KW-0479">Metal-binding</keyword>